<evidence type="ECO:0000313" key="3">
    <source>
        <dbReference type="EMBL" id="OAN15587.1"/>
    </source>
</evidence>
<dbReference type="CDD" id="cd01949">
    <property type="entry name" value="GGDEF"/>
    <property type="match status" value="1"/>
</dbReference>
<sequence>MKLSTLQLYLLLALFSLMFTSVWSYNSFLKIEQENERILTEAIPISNAAARLFPLLLDQELTVRSYLLDQNDQTFQQFKDTNAELKETIARLKMLDQRHPIMKQLLAEEAIPLIQRTDGFYEQQIRWIRDNQVERATLKRYSGMDYVNQFRPINAKIRQDIDNIIKEATDRSKAASASAKWVIVIVVSVAVLLLFAFLQTFRLERSKQALIHRSLHDALTGIPNRRAFDEHLETSFTSAKETQTDVALILIDVDEFKRYNDTYGHLKGDWCLQKVAGTLKKHAGDFGLVSRYGGEEFAVILTEQADQASHVAERIRSEILQLNIEHATYQPLCRVSVSIGLAVVQPTERMQEGDLIVLADQALYRAKSSGRNQISSHEAS</sequence>
<evidence type="ECO:0000313" key="4">
    <source>
        <dbReference type="Proteomes" id="UP000078447"/>
    </source>
</evidence>
<dbReference type="PANTHER" id="PTHR45138">
    <property type="entry name" value="REGULATORY COMPONENTS OF SENSORY TRANSDUCTION SYSTEM"/>
    <property type="match status" value="1"/>
</dbReference>
<dbReference type="SMART" id="SM00267">
    <property type="entry name" value="GGDEF"/>
    <property type="match status" value="1"/>
</dbReference>
<feature type="domain" description="GGDEF" evidence="2">
    <location>
        <begin position="244"/>
        <end position="379"/>
    </location>
</feature>
<dbReference type="Pfam" id="PF05227">
    <property type="entry name" value="CHASE3"/>
    <property type="match status" value="1"/>
</dbReference>
<dbReference type="EMBL" id="LVVL01000001">
    <property type="protein sequence ID" value="OAN15587.1"/>
    <property type="molecule type" value="Genomic_DNA"/>
</dbReference>
<organism evidence="3 4">
    <name type="scientific">Exiguobacterium undae</name>
    <dbReference type="NCBI Taxonomy" id="169177"/>
    <lineage>
        <taxon>Bacteria</taxon>
        <taxon>Bacillati</taxon>
        <taxon>Bacillota</taxon>
        <taxon>Bacilli</taxon>
        <taxon>Bacillales</taxon>
        <taxon>Bacillales Family XII. Incertae Sedis</taxon>
        <taxon>Exiguobacterium</taxon>
    </lineage>
</organism>
<evidence type="ECO:0000256" key="1">
    <source>
        <dbReference type="SAM" id="Phobius"/>
    </source>
</evidence>
<dbReference type="InterPro" id="IPR043128">
    <property type="entry name" value="Rev_trsase/Diguanyl_cyclase"/>
</dbReference>
<keyword evidence="1" id="KW-1133">Transmembrane helix</keyword>
<keyword evidence="1" id="KW-0472">Membrane</keyword>
<dbReference type="RefSeq" id="WP_028106412.1">
    <property type="nucleotide sequence ID" value="NZ_LVVL01000001.1"/>
</dbReference>
<dbReference type="InterPro" id="IPR000160">
    <property type="entry name" value="GGDEF_dom"/>
</dbReference>
<keyword evidence="4" id="KW-1185">Reference proteome</keyword>
<dbReference type="SUPFAM" id="SSF55073">
    <property type="entry name" value="Nucleotide cyclase"/>
    <property type="match status" value="1"/>
</dbReference>
<gene>
    <name evidence="3" type="ORF">A3783_06525</name>
</gene>
<dbReference type="PROSITE" id="PS50887">
    <property type="entry name" value="GGDEF"/>
    <property type="match status" value="1"/>
</dbReference>
<protein>
    <submittedName>
        <fullName evidence="3">Diguanylate cyclase</fullName>
    </submittedName>
</protein>
<feature type="transmembrane region" description="Helical" evidence="1">
    <location>
        <begin position="181"/>
        <end position="198"/>
    </location>
</feature>
<reference evidence="3 4" key="1">
    <citation type="submission" date="2016-03" db="EMBL/GenBank/DDBJ databases">
        <authorList>
            <person name="Cho S.-Y."/>
            <person name="Lim S."/>
            <person name="Kim H."/>
            <person name="Soh E.H."/>
            <person name="Moon J.S."/>
        </authorList>
    </citation>
    <scope>NUCLEOTIDE SEQUENCE [LARGE SCALE GENOMIC DNA]</scope>
    <source>
        <strain evidence="3 4">KCTC 3810</strain>
    </source>
</reference>
<dbReference type="InterPro" id="IPR007891">
    <property type="entry name" value="CHASE3"/>
</dbReference>
<dbReference type="PANTHER" id="PTHR45138:SF9">
    <property type="entry name" value="DIGUANYLATE CYCLASE DGCM-RELATED"/>
    <property type="match status" value="1"/>
</dbReference>
<dbReference type="NCBIfam" id="TIGR00254">
    <property type="entry name" value="GGDEF"/>
    <property type="match status" value="1"/>
</dbReference>
<dbReference type="InterPro" id="IPR050469">
    <property type="entry name" value="Diguanylate_Cyclase"/>
</dbReference>
<name>A0ABX2VBI9_9BACL</name>
<proteinExistence type="predicted"/>
<dbReference type="Pfam" id="PF00990">
    <property type="entry name" value="GGDEF"/>
    <property type="match status" value="1"/>
</dbReference>
<keyword evidence="1" id="KW-0812">Transmembrane</keyword>
<comment type="caution">
    <text evidence="3">The sequence shown here is derived from an EMBL/GenBank/DDBJ whole genome shotgun (WGS) entry which is preliminary data.</text>
</comment>
<dbReference type="Proteomes" id="UP000078447">
    <property type="component" value="Unassembled WGS sequence"/>
</dbReference>
<dbReference type="InterPro" id="IPR029787">
    <property type="entry name" value="Nucleotide_cyclase"/>
</dbReference>
<accession>A0ABX2VBI9</accession>
<evidence type="ECO:0000259" key="2">
    <source>
        <dbReference type="PROSITE" id="PS50887"/>
    </source>
</evidence>
<dbReference type="Gene3D" id="3.30.70.270">
    <property type="match status" value="1"/>
</dbReference>